<dbReference type="GO" id="GO:0005737">
    <property type="term" value="C:cytoplasm"/>
    <property type="evidence" value="ECO:0007669"/>
    <property type="project" value="TreeGrafter"/>
</dbReference>
<feature type="region of interest" description="Disordered" evidence="1">
    <location>
        <begin position="71"/>
        <end position="99"/>
    </location>
</feature>
<feature type="compositionally biased region" description="Low complexity" evidence="1">
    <location>
        <begin position="290"/>
        <end position="308"/>
    </location>
</feature>
<dbReference type="PANTHER" id="PTHR31285:SF0">
    <property type="entry name" value="NICOTINAMIDE MONONUCLEOTIDE ADENYLYLTRANSFERASE"/>
    <property type="match status" value="1"/>
</dbReference>
<dbReference type="InterPro" id="IPR014729">
    <property type="entry name" value="Rossmann-like_a/b/a_fold"/>
</dbReference>
<evidence type="ECO:0000313" key="2">
    <source>
        <dbReference type="EMBL" id="KAJ8990582.1"/>
    </source>
</evidence>
<comment type="caution">
    <text evidence="2">The sequence shown here is derived from an EMBL/GenBank/DDBJ whole genome shotgun (WGS) entry which is preliminary data.</text>
</comment>
<evidence type="ECO:0000313" key="3">
    <source>
        <dbReference type="Proteomes" id="UP001161757"/>
    </source>
</evidence>
<dbReference type="Proteomes" id="UP001161757">
    <property type="component" value="Unassembled WGS sequence"/>
</dbReference>
<reference evidence="2" key="1">
    <citation type="submission" date="2023-01" db="EMBL/GenBank/DDBJ databases">
        <title>Exophiala dermititidis isolated from Cystic Fibrosis Patient.</title>
        <authorList>
            <person name="Kurbessoian T."/>
            <person name="Crocker A."/>
            <person name="Murante D."/>
            <person name="Hogan D.A."/>
            <person name="Stajich J.E."/>
        </authorList>
    </citation>
    <scope>NUCLEOTIDE SEQUENCE</scope>
    <source>
        <strain evidence="2">Ex8</strain>
    </source>
</reference>
<name>A0AAN6EVH3_EXODE</name>
<evidence type="ECO:0000256" key="1">
    <source>
        <dbReference type="SAM" id="MobiDB-lite"/>
    </source>
</evidence>
<dbReference type="GO" id="GO:0016887">
    <property type="term" value="F:ATP hydrolysis activity"/>
    <property type="evidence" value="ECO:0007669"/>
    <property type="project" value="TreeGrafter"/>
</dbReference>
<protein>
    <recommendedName>
        <fullName evidence="4">Nicotinamide-nucleotide adenylyltransferase</fullName>
    </recommendedName>
</protein>
<accession>A0AAN6EVH3</accession>
<feature type="region of interest" description="Disordered" evidence="1">
    <location>
        <begin position="140"/>
        <end position="168"/>
    </location>
</feature>
<feature type="region of interest" description="Disordered" evidence="1">
    <location>
        <begin position="268"/>
        <end position="311"/>
    </location>
</feature>
<evidence type="ECO:0008006" key="4">
    <source>
        <dbReference type="Google" id="ProtNLM"/>
    </source>
</evidence>
<organism evidence="2 3">
    <name type="scientific">Exophiala dermatitidis</name>
    <name type="common">Black yeast-like fungus</name>
    <name type="synonym">Wangiella dermatitidis</name>
    <dbReference type="NCBI Taxonomy" id="5970"/>
    <lineage>
        <taxon>Eukaryota</taxon>
        <taxon>Fungi</taxon>
        <taxon>Dikarya</taxon>
        <taxon>Ascomycota</taxon>
        <taxon>Pezizomycotina</taxon>
        <taxon>Eurotiomycetes</taxon>
        <taxon>Chaetothyriomycetidae</taxon>
        <taxon>Chaetothyriales</taxon>
        <taxon>Herpotrichiellaceae</taxon>
        <taxon>Exophiala</taxon>
    </lineage>
</organism>
<feature type="compositionally biased region" description="Low complexity" evidence="1">
    <location>
        <begin position="149"/>
        <end position="168"/>
    </location>
</feature>
<dbReference type="Gene3D" id="3.40.50.620">
    <property type="entry name" value="HUPs"/>
    <property type="match status" value="1"/>
</dbReference>
<feature type="compositionally biased region" description="Low complexity" evidence="1">
    <location>
        <begin position="77"/>
        <end position="94"/>
    </location>
</feature>
<dbReference type="AlphaFoldDB" id="A0AAN6EVH3"/>
<proteinExistence type="predicted"/>
<gene>
    <name evidence="2" type="ORF">HRR80_005360</name>
</gene>
<sequence length="397" mass="43872">MSSESLDMQALQTLRSRFSQCLKYFAESSSRFEVLHTIPPSHPPSSQSIRTLYVLDSSFNPPSRAHMSLVKTALKKASSSPTASQSQAQAPQPAEHTSTSAPRVLFLLATVNADKKPKPADFEDRLVMMTLMAEQLRASFNNPSTSNHSTVNTQASTNSTNTNIATNPSSSPLPIIDIGITKEPYFTDKARCIDESNIYHPPVAAPNRNHVENNTSTTSTGQYIEQIHLTGFDTLVRIFTPKYYPNYHPPLSALQPFLSRHRLRATVRVDTDSPSQNLKDVQADGSGFGQQPQPQSQQSQPQSQQQSPVSADFSTIQGQLSLVSQIARGDFENLGLKREWADRVELVVDESGEAQGVSSTRVREAASQRRWDEVEMLVGHKVAQWIVQRGLYTTSST</sequence>
<dbReference type="EMBL" id="JAJGCB010000010">
    <property type="protein sequence ID" value="KAJ8990582.1"/>
    <property type="molecule type" value="Genomic_DNA"/>
</dbReference>
<dbReference type="SUPFAM" id="SSF52374">
    <property type="entry name" value="Nucleotidylyl transferase"/>
    <property type="match status" value="1"/>
</dbReference>
<dbReference type="GO" id="GO:0005634">
    <property type="term" value="C:nucleus"/>
    <property type="evidence" value="ECO:0007669"/>
    <property type="project" value="TreeGrafter"/>
</dbReference>
<dbReference type="PANTHER" id="PTHR31285">
    <property type="entry name" value="NICOTINAMIDE MONONUCLEOTIDE ADENYLYLTRANSFERASE"/>
    <property type="match status" value="1"/>
</dbReference>
<dbReference type="GO" id="GO:0000309">
    <property type="term" value="F:nicotinamide-nucleotide adenylyltransferase activity"/>
    <property type="evidence" value="ECO:0007669"/>
    <property type="project" value="TreeGrafter"/>
</dbReference>